<protein>
    <submittedName>
        <fullName evidence="3">Flagellar motor switch protein FliG</fullName>
    </submittedName>
</protein>
<name>A0A0R3PXP8_ANGCS</name>
<evidence type="ECO:0000313" key="2">
    <source>
        <dbReference type="Proteomes" id="UP000267027"/>
    </source>
</evidence>
<gene>
    <name evidence="1" type="ORF">ACOC_LOCUS11089</name>
</gene>
<dbReference type="Proteomes" id="UP000267027">
    <property type="component" value="Unassembled WGS sequence"/>
</dbReference>
<dbReference type="OrthoDB" id="5791676at2759"/>
<keyword evidence="2" id="KW-1185">Reference proteome</keyword>
<reference evidence="3" key="1">
    <citation type="submission" date="2017-02" db="UniProtKB">
        <authorList>
            <consortium name="WormBaseParasite"/>
        </authorList>
    </citation>
    <scope>IDENTIFICATION</scope>
</reference>
<proteinExistence type="predicted"/>
<organism evidence="3">
    <name type="scientific">Angiostrongylus costaricensis</name>
    <name type="common">Nematode worm</name>
    <dbReference type="NCBI Taxonomy" id="334426"/>
    <lineage>
        <taxon>Eukaryota</taxon>
        <taxon>Metazoa</taxon>
        <taxon>Ecdysozoa</taxon>
        <taxon>Nematoda</taxon>
        <taxon>Chromadorea</taxon>
        <taxon>Rhabditida</taxon>
        <taxon>Rhabditina</taxon>
        <taxon>Rhabditomorpha</taxon>
        <taxon>Strongyloidea</taxon>
        <taxon>Metastrongylidae</taxon>
        <taxon>Angiostrongylus</taxon>
    </lineage>
</organism>
<evidence type="ECO:0000313" key="1">
    <source>
        <dbReference type="EMBL" id="VDM62674.1"/>
    </source>
</evidence>
<dbReference type="EMBL" id="UYYA01004609">
    <property type="protein sequence ID" value="VDM62674.1"/>
    <property type="molecule type" value="Genomic_DNA"/>
</dbReference>
<dbReference type="WBParaSite" id="ACOC_0001108801-mRNA-1">
    <property type="protein sequence ID" value="ACOC_0001108801-mRNA-1"/>
    <property type="gene ID" value="ACOC_0001108801"/>
</dbReference>
<evidence type="ECO:0000313" key="3">
    <source>
        <dbReference type="WBParaSite" id="ACOC_0001108801-mRNA-1"/>
    </source>
</evidence>
<sequence>MNVEDERTREAVVELLEAKQMENEKQVEMRMRRIINQLPSDVLKQLFDIYKQTFPH</sequence>
<accession>A0A0R3PXP8</accession>
<dbReference type="AlphaFoldDB" id="A0A0R3PXP8"/>
<reference evidence="1 2" key="2">
    <citation type="submission" date="2018-11" db="EMBL/GenBank/DDBJ databases">
        <authorList>
            <consortium name="Pathogen Informatics"/>
        </authorList>
    </citation>
    <scope>NUCLEOTIDE SEQUENCE [LARGE SCALE GENOMIC DNA]</scope>
    <source>
        <strain evidence="1 2">Costa Rica</strain>
    </source>
</reference>